<organism evidence="1 2">
    <name type="scientific">Nesidiocoris tenuis</name>
    <dbReference type="NCBI Taxonomy" id="355587"/>
    <lineage>
        <taxon>Eukaryota</taxon>
        <taxon>Metazoa</taxon>
        <taxon>Ecdysozoa</taxon>
        <taxon>Arthropoda</taxon>
        <taxon>Hexapoda</taxon>
        <taxon>Insecta</taxon>
        <taxon>Pterygota</taxon>
        <taxon>Neoptera</taxon>
        <taxon>Paraneoptera</taxon>
        <taxon>Hemiptera</taxon>
        <taxon>Heteroptera</taxon>
        <taxon>Panheteroptera</taxon>
        <taxon>Cimicomorpha</taxon>
        <taxon>Miridae</taxon>
        <taxon>Dicyphina</taxon>
        <taxon>Nesidiocoris</taxon>
    </lineage>
</organism>
<reference evidence="1 2" key="1">
    <citation type="submission" date="2020-02" db="EMBL/GenBank/DDBJ databases">
        <authorList>
            <person name="Ferguson B K."/>
        </authorList>
    </citation>
    <scope>NUCLEOTIDE SEQUENCE [LARGE SCALE GENOMIC DNA]</scope>
</reference>
<sequence length="278" mass="31094">MKYLLYSSNAFRALEGSRSIRSQHYDRLYIGFGFWAEADRPPTYIYVIQCMTFNHVIQIGELSFCSATERYLEDGVGTSVGTMANFGAKKSYHRLTPGSTMPFDPARSVHLLLSLLTSAAVAFCQKQSNHVRVNSNPRPVKSAISDLPSQAFGRIPTTPPLLRRVPSEIPTILNNYCFRTAILPTGRTMAVLRQNDNHLRCSINRSPSNRTSNMPAISAKEGRLSCMLREARTVIPEVYTEPLPGAINFPQKGPCHFRGSILSSEWWTKSFASRGKVE</sequence>
<evidence type="ECO:0000313" key="1">
    <source>
        <dbReference type="EMBL" id="CAB0013612.1"/>
    </source>
</evidence>
<dbReference type="EMBL" id="CADCXU010026909">
    <property type="protein sequence ID" value="CAB0013612.1"/>
    <property type="molecule type" value="Genomic_DNA"/>
</dbReference>
<gene>
    <name evidence="1" type="ORF">NTEN_LOCUS18211</name>
</gene>
<name>A0A6H5H7D5_9HEMI</name>
<proteinExistence type="predicted"/>
<feature type="non-terminal residue" evidence="1">
    <location>
        <position position="278"/>
    </location>
</feature>
<dbReference type="Proteomes" id="UP000479000">
    <property type="component" value="Unassembled WGS sequence"/>
</dbReference>
<dbReference type="AlphaFoldDB" id="A0A6H5H7D5"/>
<evidence type="ECO:0000313" key="2">
    <source>
        <dbReference type="Proteomes" id="UP000479000"/>
    </source>
</evidence>
<keyword evidence="2" id="KW-1185">Reference proteome</keyword>
<accession>A0A6H5H7D5</accession>
<protein>
    <submittedName>
        <fullName evidence="1">Uncharacterized protein</fullName>
    </submittedName>
</protein>